<gene>
    <name evidence="1" type="ORF">KYK14_01945</name>
</gene>
<reference evidence="1 2" key="1">
    <citation type="submission" date="2021-07" db="EMBL/GenBank/DDBJ databases">
        <title>Hymenobacter profundi sp. nov., isolated from deep-sea water.</title>
        <authorList>
            <person name="Kim M.K."/>
        </authorList>
    </citation>
    <scope>NUCLEOTIDE SEQUENCE [LARGE SCALE GENOMIC DNA]</scope>
    <source>
        <strain evidence="1 2">M2</strain>
    </source>
</reference>
<dbReference type="RefSeq" id="WP_219156495.1">
    <property type="nucleotide sequence ID" value="NZ_JAHWGL010000003.1"/>
</dbReference>
<name>A0ABS6WUQ1_9BACT</name>
<accession>A0ABS6WUQ1</accession>
<dbReference type="EMBL" id="JAHWGL010000003">
    <property type="protein sequence ID" value="MBW3127300.1"/>
    <property type="molecule type" value="Genomic_DNA"/>
</dbReference>
<comment type="caution">
    <text evidence="1">The sequence shown here is derived from an EMBL/GenBank/DDBJ whole genome shotgun (WGS) entry which is preliminary data.</text>
</comment>
<keyword evidence="2" id="KW-1185">Reference proteome</keyword>
<evidence type="ECO:0000313" key="1">
    <source>
        <dbReference type="EMBL" id="MBW3127300.1"/>
    </source>
</evidence>
<evidence type="ECO:0008006" key="3">
    <source>
        <dbReference type="Google" id="ProtNLM"/>
    </source>
</evidence>
<proteinExistence type="predicted"/>
<evidence type="ECO:0000313" key="2">
    <source>
        <dbReference type="Proteomes" id="UP000826188"/>
    </source>
</evidence>
<dbReference type="Proteomes" id="UP000826188">
    <property type="component" value="Unassembled WGS sequence"/>
</dbReference>
<sequence>MSATSTQTLADIVSVQPRFGRSVHLERDLAAGTATDGYFLTTSASEALQGVLRAHTTPLDRALSLIGPYGAGKSAFATFLARLVSEPNFRRTTQLPADLPTVPQLLPIPIVGSRTAIGPVLLAALRSALSTAPGAPAIPSAVDKAEAKPTPRNIANAYVAAAQAVAAAGQHNGLLLLVDEAGKFLEYAAAYPQAGDIFVLQELAEAAARAPQEAALWVLTVLHQNAEAYAHRLGRTQQGEWAKIAQRFRQLPLFPSDVERMDLIGRALRHAPELHLNGTLSSQLAPVLDPKARMLPNGLEARFPDLARAAYPLHPLALLVVPALFRRAGQSHRSIFSFLEGQENGALGRFLLEQPYDPAKPAFFTLDGLFDYSRDVLLSHYTGPSARPWLEAVELVESDLAINPPLSPLAVRVLKCIALLNWLREPRLLASDAVLTAALGPDAAVAIEELESRSLIVWSRARHSYRLWEGGDVDVEAELTTARATLAGDVLLSAATDPALFPLPRLVARRHAFRTGTLRPVSVEVLRPEALVARAMQSPAELAVLLCLAPNAAAEAQALTDAQRLAQPNFLIAVALETEALRDAAYDLAAARVVLDTVPAMLGDRAARRELALRRHEADTIFRAEWARLFEPALGAEDLTAADATTAMATWFTQGQELQLPNARAFSQELSNLADRTFHSTPVLRNELLNRRQLSSAGAAARGALVKAMLNQGEQARLGFTGYPPEYAMYASVLHATGLHYELPDGTWDWRSPLDTPDDRAELLPVWHAIEHKVFESPRPIALPDLYDHLRAAPYGVSEGVLPVLLAIFRRAHQGDTSLYREGNFLAEEKDADWELLLRRPDMFALGDSRVQGARLAVVERIAEATGVASQLVPVVRRLLKMQAGLPEYTRQTNRLEPAVLELRDAFQQARSPENLLFYAAPVALGLPPWPADAPADAPRIELFFARLNAALQAWNAAYPTVREEGRDLLLKACAYPAGAEGWAQLHQYLRSLIGSPQLPQKLVPLAGRCTSNNPEEDLDRVLALIANRPPQLWRDVDVAAFSSHAAPFGNALQTLAASVAPPPAAARPATKAQRQQVDRFVTRLGELLPAPDTRPPVHLLRAAVLRWLDALEQEDQAQ</sequence>
<protein>
    <recommendedName>
        <fullName evidence="3">ATP-binding protein</fullName>
    </recommendedName>
</protein>
<organism evidence="1 2">
    <name type="scientific">Hymenobacter profundi</name>
    <dbReference type="NCBI Taxonomy" id="1982110"/>
    <lineage>
        <taxon>Bacteria</taxon>
        <taxon>Pseudomonadati</taxon>
        <taxon>Bacteroidota</taxon>
        <taxon>Cytophagia</taxon>
        <taxon>Cytophagales</taxon>
        <taxon>Hymenobacteraceae</taxon>
        <taxon>Hymenobacter</taxon>
    </lineage>
</organism>